<evidence type="ECO:0000313" key="1">
    <source>
        <dbReference type="EMBL" id="QLC50178.1"/>
    </source>
</evidence>
<dbReference type="GO" id="GO:0005975">
    <property type="term" value="P:carbohydrate metabolic process"/>
    <property type="evidence" value="ECO:0007669"/>
    <property type="project" value="InterPro"/>
</dbReference>
<protein>
    <recommendedName>
        <fullName evidence="3">Polysaccharide deacetylase family protein</fullName>
    </recommendedName>
</protein>
<organism evidence="1 2">
    <name type="scientific">Methanolobus zinderi</name>
    <dbReference type="NCBI Taxonomy" id="536044"/>
    <lineage>
        <taxon>Archaea</taxon>
        <taxon>Methanobacteriati</taxon>
        <taxon>Methanobacteriota</taxon>
        <taxon>Stenosarchaea group</taxon>
        <taxon>Methanomicrobia</taxon>
        <taxon>Methanosarcinales</taxon>
        <taxon>Methanosarcinaceae</taxon>
        <taxon>Methanolobus</taxon>
    </lineage>
</organism>
<keyword evidence="2" id="KW-1185">Reference proteome</keyword>
<evidence type="ECO:0008006" key="3">
    <source>
        <dbReference type="Google" id="ProtNLM"/>
    </source>
</evidence>
<proteinExistence type="predicted"/>
<accession>A0A7D5E863</accession>
<dbReference type="EMBL" id="CP058215">
    <property type="protein sequence ID" value="QLC50178.1"/>
    <property type="molecule type" value="Genomic_DNA"/>
</dbReference>
<dbReference type="InterPro" id="IPR011330">
    <property type="entry name" value="Glyco_hydro/deAcase_b/a-brl"/>
</dbReference>
<dbReference type="KEGG" id="mzi:HWN40_07960"/>
<dbReference type="CDD" id="cd10931">
    <property type="entry name" value="CE4_u7"/>
    <property type="match status" value="1"/>
</dbReference>
<dbReference type="RefSeq" id="WP_176965234.1">
    <property type="nucleotide sequence ID" value="NZ_CP058215.1"/>
</dbReference>
<dbReference type="Proteomes" id="UP000509594">
    <property type="component" value="Chromosome"/>
</dbReference>
<evidence type="ECO:0000313" key="2">
    <source>
        <dbReference type="Proteomes" id="UP000509594"/>
    </source>
</evidence>
<dbReference type="SUPFAM" id="SSF88713">
    <property type="entry name" value="Glycoside hydrolase/deacetylase"/>
    <property type="match status" value="1"/>
</dbReference>
<dbReference type="Gene3D" id="3.20.20.370">
    <property type="entry name" value="Glycoside hydrolase/deacetylase"/>
    <property type="match status" value="1"/>
</dbReference>
<name>A0A7D5E863_9EURY</name>
<gene>
    <name evidence="1" type="ORF">HWN40_07960</name>
</gene>
<reference evidence="1 2" key="1">
    <citation type="submission" date="2020-06" db="EMBL/GenBank/DDBJ databases">
        <title>Methanolobus halotolerans sp. nov., isolated from a saline lake Tus in Siberia.</title>
        <authorList>
            <person name="Shen Y."/>
            <person name="Chen S.-C."/>
            <person name="Lai M.-C."/>
            <person name="Huang H.-H."/>
            <person name="Chiu H.-H."/>
            <person name="Tang S.-L."/>
            <person name="Rogozin D.Y."/>
            <person name="Degermendzhy A.G."/>
        </authorList>
    </citation>
    <scope>NUCLEOTIDE SEQUENCE [LARGE SCALE GENOMIC DNA]</scope>
    <source>
        <strain evidence="1 2">DSM 21339</strain>
    </source>
</reference>
<sequence length="350" mass="41217">MYDSIKKHSSLWERFTSKGDDFDQYSCVDSYCNFARHDMEEVLSPDVSRKLVEEGLEMEFPDDKKFGVCLTHDIDDIYPPFYHTLLSVYYSARNIDLSGIKTHCLWRVNGKAQSPYLNFREIMDIEEQFGGKSSFYFLAADKDPRRFRYDIEDTEAYMGEIVDRGWEVGLHGGYYSYANYNNLLYEKQKLESVLGKEVIGFRNHYLRLKINESWEMLSKAGFKYDTTLGFNNTVGFRNGMCHPFRPYNSEEKKTLDILEIPLNIMDVALCEYAGSFKEAWELSKQILDSGEKYNGIITLLWHNNTFSSPHLKDWKKLYIKILDYCNKKDAWITSCEDIYEWWNSADIDYP</sequence>
<dbReference type="OrthoDB" id="371704at2157"/>
<dbReference type="GeneID" id="55821601"/>
<dbReference type="AlphaFoldDB" id="A0A7D5E863"/>